<evidence type="ECO:0000259" key="30">
    <source>
        <dbReference type="PROSITE" id="PS51285"/>
    </source>
</evidence>
<dbReference type="GO" id="GO:1901888">
    <property type="term" value="P:regulation of cell junction assembly"/>
    <property type="evidence" value="ECO:0007669"/>
    <property type="project" value="TreeGrafter"/>
</dbReference>
<dbReference type="GeneTree" id="ENSGT01030000234517"/>
<dbReference type="InterPro" id="IPR046349">
    <property type="entry name" value="C1-like_sf"/>
</dbReference>
<dbReference type="Gene3D" id="3.30.200.20">
    <property type="entry name" value="Phosphorylase Kinase, domain 1"/>
    <property type="match status" value="2"/>
</dbReference>
<dbReference type="InterPro" id="IPR017892">
    <property type="entry name" value="Pkinase_C"/>
</dbReference>
<evidence type="ECO:0000256" key="2">
    <source>
        <dbReference type="ARBA" id="ARBA00004184"/>
    </source>
</evidence>
<sequence>TSEHHTCGTGTGWQQLPSCTRNDVSFLLSLRSYPHVFQLCCAFQDDRHLYMVMEYRPGGDLVTLTMNYDMPEKWARFNTAEVVLALDTIHSMGFIHRNVKPDNILLDQNGHLKLADFGTCMKMDSVSFGGGDWRIKQKCLSSRQGGYYEESKINLYLEVHLGRNGVEEIKRHPFFRNDQWTFHTIRQTVAPVVPELSSDIDTSNFDEIKDDKGDVETFPTPRAFVGNQLPFVGFTYFKEDHVCKLPTSDCKSGDLCRPKTTSSTSASMTHLRTHKHTRHTHTHTHTCSSLPRTTTSRLEKLVKEIDEEMNSRQRVESSLRQLERERALLQHQSAENLCKVEMEAGRKRSLENELNGLRDQLEELKRRNQKSQLSNEKNIHLQRQLEEATAVLAEEQEAAGRLRRSQSEAQKQAQALEFNLRELVDNCTQLENAKMGLEQQLMGLQADLEAERRDRSLGTEIILDLQGHIQVLEAEVKHVKGSLSNSQMEKRQLQHRLTDMEKEKSNQEIDLAFKLKSLQQSFDAERAEHKVTKTRLADKNQIYESIEEAKSEALKGMERTLQEERSHKLQLASRLLLLEKEHSMLDCDYKQAEHKLDELRTHKDKLAEEVKNLSLCMEQEEKKRMLSQNDLNVQTQQVTALCSSEKQLKQELNHLLDMKHSLEKQNQELRGERQETDGQLKEMKDQLEAEQYFTTLYKTQIRELKEECDERNKLYKDILQRLEEYQEERDSLAAQLGVSLTKVDSEQLARSIAEEQYSDLEKEKIMKELEIKDMMARHRQELGDKEATIGSLEESNRTLTVDVANLANEKEELNNQLKEMQQREHMNSVKMSFEKNLQTERTLKIQAVNKLSEIMNRRETMRAGHRHDDTLDMRRKEKENRKLQLELRSEKEKLNSTIIKYQREINDMQAVLSDESQVRMELQMALDSKDSDIEQLRCQLTSLSIHSMDSTSISSSNDMDDSGYPDTRLEGWLSLPVKNTKRFGWDRRYVVVSSKKILFYNSDMDREQSNPYMILDIDKLFHVRPVTQTDVYRADTKEIPRIFQILYANEGESKREQEFAVEPLALAGERSSYVKHKGHEFIPTLYHLPSSCEACTRPLWNVFKPPPALECRRCHTKCHKDHLDRNEEAIAPCRVNYDISTAKDLLLLAGSQEEQQRWVSRLIRRIPRKHPGPASVAQAPEPASHSSPRLSPGASPRNSPSLSSHRGAIKVQPSRQQTQPAGKPR</sequence>
<dbReference type="GO" id="GO:0007266">
    <property type="term" value="P:Rho protein signal transduction"/>
    <property type="evidence" value="ECO:0007669"/>
    <property type="project" value="UniProtKB-UniRule"/>
</dbReference>
<dbReference type="PROSITE" id="PS51285">
    <property type="entry name" value="AGC_KINASE_CTER"/>
    <property type="match status" value="1"/>
</dbReference>
<evidence type="ECO:0000259" key="28">
    <source>
        <dbReference type="PROSITE" id="PS50011"/>
    </source>
</evidence>
<dbReference type="InterPro" id="IPR011993">
    <property type="entry name" value="PH-like_dom_sf"/>
</dbReference>
<keyword evidence="33" id="KW-1185">Reference proteome</keyword>
<dbReference type="InterPro" id="IPR011009">
    <property type="entry name" value="Kinase-like_dom_sf"/>
</dbReference>
<evidence type="ECO:0000256" key="18">
    <source>
        <dbReference type="ARBA" id="ARBA00022842"/>
    </source>
</evidence>
<dbReference type="FunFam" id="3.30.60.20:FF:000036">
    <property type="entry name" value="Rho-associated protein kinase 1"/>
    <property type="match status" value="1"/>
</dbReference>
<evidence type="ECO:0000256" key="11">
    <source>
        <dbReference type="ARBA" id="ARBA00022679"/>
    </source>
</evidence>
<feature type="domain" description="RhoBD" evidence="31">
    <location>
        <begin position="800"/>
        <end position="860"/>
    </location>
</feature>
<keyword evidence="19 24" id="KW-0175">Coiled coil</keyword>
<dbReference type="PROSITE" id="PS50003">
    <property type="entry name" value="PH_DOMAIN"/>
    <property type="match status" value="1"/>
</dbReference>
<proteinExistence type="inferred from homology"/>
<dbReference type="GO" id="GO:0048598">
    <property type="term" value="P:embryonic morphogenesis"/>
    <property type="evidence" value="ECO:0007669"/>
    <property type="project" value="TreeGrafter"/>
</dbReference>
<feature type="coiled-coil region" evidence="25">
    <location>
        <begin position="298"/>
        <end position="454"/>
    </location>
</feature>
<dbReference type="Pfam" id="PF08912">
    <property type="entry name" value="Rho_Binding"/>
    <property type="match status" value="1"/>
</dbReference>
<reference evidence="32" key="2">
    <citation type="submission" date="2025-09" db="UniProtKB">
        <authorList>
            <consortium name="Ensembl"/>
        </authorList>
    </citation>
    <scope>IDENTIFICATION</scope>
</reference>
<evidence type="ECO:0000256" key="25">
    <source>
        <dbReference type="SAM" id="Coils"/>
    </source>
</evidence>
<dbReference type="FunFam" id="2.30.29.30:FF:000033">
    <property type="entry name" value="Rho-associated protein kinase 2"/>
    <property type="match status" value="1"/>
</dbReference>
<organism evidence="32 33">
    <name type="scientific">Oncorhynchus tshawytscha</name>
    <name type="common">Chinook salmon</name>
    <name type="synonym">Salmo tshawytscha</name>
    <dbReference type="NCBI Taxonomy" id="74940"/>
    <lineage>
        <taxon>Eukaryota</taxon>
        <taxon>Metazoa</taxon>
        <taxon>Chordata</taxon>
        <taxon>Craniata</taxon>
        <taxon>Vertebrata</taxon>
        <taxon>Euteleostomi</taxon>
        <taxon>Actinopterygii</taxon>
        <taxon>Neopterygii</taxon>
        <taxon>Teleostei</taxon>
        <taxon>Protacanthopterygii</taxon>
        <taxon>Salmoniformes</taxon>
        <taxon>Salmonidae</taxon>
        <taxon>Salmoninae</taxon>
        <taxon>Oncorhynchus</taxon>
    </lineage>
</organism>
<evidence type="ECO:0000256" key="12">
    <source>
        <dbReference type="ARBA" id="ARBA00022723"/>
    </source>
</evidence>
<comment type="similarity">
    <text evidence="5">Belongs to the protein kinase superfamily. AGC Ser/Thr protein kinase family.</text>
</comment>
<feature type="coiled-coil region" evidence="25">
    <location>
        <begin position="873"/>
        <end position="911"/>
    </location>
</feature>
<feature type="compositionally biased region" description="Polar residues" evidence="26">
    <location>
        <begin position="1213"/>
        <end position="1225"/>
    </location>
</feature>
<keyword evidence="8" id="KW-0963">Cytoplasm</keyword>
<feature type="compositionally biased region" description="Basic residues" evidence="26">
    <location>
        <begin position="271"/>
        <end position="284"/>
    </location>
</feature>
<feature type="region of interest" description="Disordered" evidence="26">
    <location>
        <begin position="254"/>
        <end position="295"/>
    </location>
</feature>
<evidence type="ECO:0000256" key="14">
    <source>
        <dbReference type="ARBA" id="ARBA00022771"/>
    </source>
</evidence>
<evidence type="ECO:0000256" key="15">
    <source>
        <dbReference type="ARBA" id="ARBA00022777"/>
    </source>
</evidence>
<evidence type="ECO:0000256" key="16">
    <source>
        <dbReference type="ARBA" id="ARBA00022833"/>
    </source>
</evidence>
<evidence type="ECO:0000256" key="5">
    <source>
        <dbReference type="ARBA" id="ARBA00009903"/>
    </source>
</evidence>
<keyword evidence="12" id="KW-0479">Metal-binding</keyword>
<evidence type="ECO:0000256" key="21">
    <source>
        <dbReference type="ARBA" id="ARBA00023212"/>
    </source>
</evidence>
<keyword evidence="13" id="KW-0547">Nucleotide-binding</keyword>
<feature type="domain" description="PH" evidence="27">
    <location>
        <begin position="966"/>
        <end position="1167"/>
    </location>
</feature>
<dbReference type="InterPro" id="IPR000719">
    <property type="entry name" value="Prot_kinase_dom"/>
</dbReference>
<dbReference type="Gene3D" id="1.20.5.340">
    <property type="match status" value="1"/>
</dbReference>
<dbReference type="SUPFAM" id="SSF50729">
    <property type="entry name" value="PH domain-like"/>
    <property type="match status" value="1"/>
</dbReference>
<keyword evidence="18" id="KW-0460">Magnesium</keyword>
<dbReference type="Pfam" id="PF00069">
    <property type="entry name" value="Pkinase"/>
    <property type="match status" value="1"/>
</dbReference>
<evidence type="ECO:0000256" key="8">
    <source>
        <dbReference type="ARBA" id="ARBA00022490"/>
    </source>
</evidence>
<feature type="domain" description="AGC-kinase C-terminal" evidence="30">
    <location>
        <begin position="176"/>
        <end position="246"/>
    </location>
</feature>
<evidence type="ECO:0000256" key="26">
    <source>
        <dbReference type="SAM" id="MobiDB-lite"/>
    </source>
</evidence>
<evidence type="ECO:0000256" key="1">
    <source>
        <dbReference type="ARBA" id="ARBA00001946"/>
    </source>
</evidence>
<dbReference type="PROSITE" id="PS50011">
    <property type="entry name" value="PROTEIN_KINASE_DOM"/>
    <property type="match status" value="1"/>
</dbReference>
<dbReference type="InterPro" id="IPR015008">
    <property type="entry name" value="ROCK_Rho-bd_dom"/>
</dbReference>
<evidence type="ECO:0000256" key="4">
    <source>
        <dbReference type="ARBA" id="ARBA00004245"/>
    </source>
</evidence>
<evidence type="ECO:0000259" key="31">
    <source>
        <dbReference type="PROSITE" id="PS51859"/>
    </source>
</evidence>
<dbReference type="Pfam" id="PF00433">
    <property type="entry name" value="Pkinase_C"/>
    <property type="match status" value="1"/>
</dbReference>
<dbReference type="GO" id="GO:0031267">
    <property type="term" value="F:small GTPase binding"/>
    <property type="evidence" value="ECO:0007669"/>
    <property type="project" value="InterPro"/>
</dbReference>
<dbReference type="InterPro" id="IPR050839">
    <property type="entry name" value="Rho-assoc_Ser/Thr_Kinase"/>
</dbReference>
<dbReference type="InterPro" id="IPR002219">
    <property type="entry name" value="PKC_DAG/PE"/>
</dbReference>
<comment type="catalytic activity">
    <reaction evidence="23">
        <text>L-seryl-[protein] + ATP = O-phospho-L-seryl-[protein] + ADP + H(+)</text>
        <dbReference type="Rhea" id="RHEA:17989"/>
        <dbReference type="Rhea" id="RHEA-COMP:9863"/>
        <dbReference type="Rhea" id="RHEA-COMP:11604"/>
        <dbReference type="ChEBI" id="CHEBI:15378"/>
        <dbReference type="ChEBI" id="CHEBI:29999"/>
        <dbReference type="ChEBI" id="CHEBI:30616"/>
        <dbReference type="ChEBI" id="CHEBI:83421"/>
        <dbReference type="ChEBI" id="CHEBI:456216"/>
        <dbReference type="EC" id="2.7.11.1"/>
    </reaction>
</comment>
<dbReference type="GO" id="GO:0005813">
    <property type="term" value="C:centrosome"/>
    <property type="evidence" value="ECO:0007669"/>
    <property type="project" value="TreeGrafter"/>
</dbReference>
<feature type="domain" description="Protein kinase" evidence="28">
    <location>
        <begin position="1"/>
        <end position="329"/>
    </location>
</feature>
<feature type="domain" description="Phorbol-ester/DAG-type" evidence="29">
    <location>
        <begin position="1078"/>
        <end position="1133"/>
    </location>
</feature>
<evidence type="ECO:0000256" key="19">
    <source>
        <dbReference type="ARBA" id="ARBA00023054"/>
    </source>
</evidence>
<comment type="subcellular location">
    <subcellularLocation>
        <location evidence="3">Cell membrane</location>
    </subcellularLocation>
    <subcellularLocation>
        <location evidence="4">Cytoplasm</location>
        <location evidence="4">Cytoskeleton</location>
    </subcellularLocation>
    <subcellularLocation>
        <location evidence="2">Endomembrane system</location>
        <topology evidence="2">Peripheral membrane protein</topology>
    </subcellularLocation>
</comment>
<evidence type="ECO:0000259" key="29">
    <source>
        <dbReference type="PROSITE" id="PS50081"/>
    </source>
</evidence>
<dbReference type="GO" id="GO:0072518">
    <property type="term" value="F:Rho-dependent protein serine/threonine kinase activity"/>
    <property type="evidence" value="ECO:0007669"/>
    <property type="project" value="TreeGrafter"/>
</dbReference>
<evidence type="ECO:0000256" key="7">
    <source>
        <dbReference type="ARBA" id="ARBA00022475"/>
    </source>
</evidence>
<dbReference type="GO" id="GO:0012505">
    <property type="term" value="C:endomembrane system"/>
    <property type="evidence" value="ECO:0007669"/>
    <property type="project" value="UniProtKB-SubCell"/>
</dbReference>
<dbReference type="SMART" id="SM00109">
    <property type="entry name" value="C1"/>
    <property type="match status" value="1"/>
</dbReference>
<dbReference type="GO" id="GO:0005524">
    <property type="term" value="F:ATP binding"/>
    <property type="evidence" value="ECO:0007669"/>
    <property type="project" value="UniProtKB-KW"/>
</dbReference>
<dbReference type="CDD" id="cd01242">
    <property type="entry name" value="PH_ROCK"/>
    <property type="match status" value="1"/>
</dbReference>
<dbReference type="GO" id="GO:0031032">
    <property type="term" value="P:actomyosin structure organization"/>
    <property type="evidence" value="ECO:0007669"/>
    <property type="project" value="TreeGrafter"/>
</dbReference>
<keyword evidence="14" id="KW-0863">Zinc-finger</keyword>
<dbReference type="SUPFAM" id="SSF103652">
    <property type="entry name" value="G protein-binding domain"/>
    <property type="match status" value="1"/>
</dbReference>
<dbReference type="SMART" id="SM00133">
    <property type="entry name" value="S_TK_X"/>
    <property type="match status" value="1"/>
</dbReference>
<dbReference type="Gene3D" id="1.20.5.730">
    <property type="entry name" value="Single helix bin"/>
    <property type="match status" value="1"/>
</dbReference>
<dbReference type="Gene3D" id="2.30.29.30">
    <property type="entry name" value="Pleckstrin-homology domain (PH domain)/Phosphotyrosine-binding domain (PTB)"/>
    <property type="match status" value="1"/>
</dbReference>
<comment type="catalytic activity">
    <reaction evidence="22">
        <text>L-threonyl-[protein] + ATP = O-phospho-L-threonyl-[protein] + ADP + H(+)</text>
        <dbReference type="Rhea" id="RHEA:46608"/>
        <dbReference type="Rhea" id="RHEA-COMP:11060"/>
        <dbReference type="Rhea" id="RHEA-COMP:11605"/>
        <dbReference type="ChEBI" id="CHEBI:15378"/>
        <dbReference type="ChEBI" id="CHEBI:30013"/>
        <dbReference type="ChEBI" id="CHEBI:30616"/>
        <dbReference type="ChEBI" id="CHEBI:61977"/>
        <dbReference type="ChEBI" id="CHEBI:456216"/>
        <dbReference type="EC" id="2.7.11.1"/>
    </reaction>
</comment>
<dbReference type="CDD" id="cd22250">
    <property type="entry name" value="ROCK_SBD"/>
    <property type="match status" value="1"/>
</dbReference>
<evidence type="ECO:0000256" key="17">
    <source>
        <dbReference type="ARBA" id="ARBA00022840"/>
    </source>
</evidence>
<evidence type="ECO:0000256" key="13">
    <source>
        <dbReference type="ARBA" id="ARBA00022741"/>
    </source>
</evidence>
<feature type="compositionally biased region" description="Polar residues" evidence="26">
    <location>
        <begin position="259"/>
        <end position="268"/>
    </location>
</feature>
<keyword evidence="15" id="KW-0418">Kinase</keyword>
<evidence type="ECO:0000256" key="9">
    <source>
        <dbReference type="ARBA" id="ARBA00022527"/>
    </source>
</evidence>
<dbReference type="InterPro" id="IPR057529">
    <property type="entry name" value="MRCK/ROCK_PH"/>
</dbReference>
<evidence type="ECO:0000313" key="32">
    <source>
        <dbReference type="Ensembl" id="ENSOTSP00005022883.2"/>
    </source>
</evidence>
<feature type="coiled-coil region" evidence="25">
    <location>
        <begin position="483"/>
        <end position="510"/>
    </location>
</feature>
<dbReference type="PANTHER" id="PTHR22988">
    <property type="entry name" value="MYOTONIC DYSTROPHY S/T KINASE-RELATED"/>
    <property type="match status" value="1"/>
</dbReference>
<reference evidence="32" key="1">
    <citation type="submission" date="2025-08" db="UniProtKB">
        <authorList>
            <consortium name="Ensembl"/>
        </authorList>
    </citation>
    <scope>IDENTIFICATION</scope>
</reference>
<dbReference type="Pfam" id="PF25346">
    <property type="entry name" value="PH_MRCK"/>
    <property type="match status" value="1"/>
</dbReference>
<dbReference type="GO" id="GO:0005737">
    <property type="term" value="C:cytoplasm"/>
    <property type="evidence" value="ECO:0007669"/>
    <property type="project" value="TreeGrafter"/>
</dbReference>
<dbReference type="Gene3D" id="3.30.60.20">
    <property type="match status" value="1"/>
</dbReference>
<accession>A0A8C8DF30</accession>
<dbReference type="SUPFAM" id="SSF56112">
    <property type="entry name" value="Protein kinase-like (PK-like)"/>
    <property type="match status" value="1"/>
</dbReference>
<dbReference type="GO" id="GO:0008270">
    <property type="term" value="F:zinc ion binding"/>
    <property type="evidence" value="ECO:0007669"/>
    <property type="project" value="UniProtKB-KW"/>
</dbReference>
<evidence type="ECO:0000256" key="10">
    <source>
        <dbReference type="ARBA" id="ARBA00022553"/>
    </source>
</evidence>
<dbReference type="GO" id="GO:0000281">
    <property type="term" value="P:mitotic cytokinesis"/>
    <property type="evidence" value="ECO:0007669"/>
    <property type="project" value="TreeGrafter"/>
</dbReference>
<dbReference type="SUPFAM" id="SSF57889">
    <property type="entry name" value="Cysteine-rich domain"/>
    <property type="match status" value="1"/>
</dbReference>
<keyword evidence="9" id="KW-0723">Serine/threonine-protein kinase</keyword>
<evidence type="ECO:0000259" key="27">
    <source>
        <dbReference type="PROSITE" id="PS50003"/>
    </source>
</evidence>
<dbReference type="PROSITE" id="PS50081">
    <property type="entry name" value="ZF_DAG_PE_2"/>
    <property type="match status" value="1"/>
</dbReference>
<dbReference type="PANTHER" id="PTHR22988:SF28">
    <property type="entry name" value="RHO-ASSOCIATED PROTEIN KINASE 2"/>
    <property type="match status" value="1"/>
</dbReference>
<protein>
    <recommendedName>
        <fullName evidence="6">non-specific serine/threonine protein kinase</fullName>
        <ecNumber evidence="6">2.7.11.1</ecNumber>
    </recommendedName>
</protein>
<evidence type="ECO:0000256" key="20">
    <source>
        <dbReference type="ARBA" id="ARBA00023136"/>
    </source>
</evidence>
<keyword evidence="16" id="KW-0862">Zinc</keyword>
<keyword evidence="20" id="KW-0472">Membrane</keyword>
<dbReference type="InterPro" id="IPR000961">
    <property type="entry name" value="AGC-kinase_C"/>
</dbReference>
<dbReference type="Ensembl" id="ENSOTST00005024774.2">
    <property type="protein sequence ID" value="ENSOTSP00005022883.2"/>
    <property type="gene ID" value="ENSOTSG00005010728.2"/>
</dbReference>
<dbReference type="EC" id="2.7.11.1" evidence="6"/>
<dbReference type="GO" id="GO:0005886">
    <property type="term" value="C:plasma membrane"/>
    <property type="evidence" value="ECO:0007669"/>
    <property type="project" value="UniProtKB-SubCell"/>
</dbReference>
<evidence type="ECO:0000256" key="24">
    <source>
        <dbReference type="PROSITE-ProRule" id="PRU01206"/>
    </source>
</evidence>
<keyword evidence="11" id="KW-0808">Transferase</keyword>
<dbReference type="FunFam" id="3.30.200.20:FF:001759">
    <property type="entry name" value="Rho-associated, coiled-coil-containing protein kinase 2b"/>
    <property type="match status" value="1"/>
</dbReference>
<dbReference type="PROSITE" id="PS51859">
    <property type="entry name" value="RHO_BD"/>
    <property type="match status" value="1"/>
</dbReference>
<dbReference type="SMART" id="SM00233">
    <property type="entry name" value="PH"/>
    <property type="match status" value="1"/>
</dbReference>
<gene>
    <name evidence="32" type="primary">ROCK2</name>
</gene>
<dbReference type="AlphaFoldDB" id="A0A8C8DF30"/>
<evidence type="ECO:0000256" key="23">
    <source>
        <dbReference type="ARBA" id="ARBA00048679"/>
    </source>
</evidence>
<evidence type="ECO:0000256" key="6">
    <source>
        <dbReference type="ARBA" id="ARBA00012513"/>
    </source>
</evidence>
<keyword evidence="17" id="KW-0067">ATP-binding</keyword>
<dbReference type="InterPro" id="IPR001849">
    <property type="entry name" value="PH_domain"/>
</dbReference>
<dbReference type="SMART" id="SM00220">
    <property type="entry name" value="S_TKc"/>
    <property type="match status" value="1"/>
</dbReference>
<dbReference type="CDD" id="cd20875">
    <property type="entry name" value="C1_ROCK2"/>
    <property type="match status" value="1"/>
</dbReference>
<dbReference type="Proteomes" id="UP000694402">
    <property type="component" value="Unassembled WGS sequence"/>
</dbReference>
<evidence type="ECO:0000256" key="22">
    <source>
        <dbReference type="ARBA" id="ARBA00047899"/>
    </source>
</evidence>
<name>A0A8C8DF30_ONCTS</name>
<dbReference type="GO" id="GO:0030866">
    <property type="term" value="P:cortical actin cytoskeleton organization"/>
    <property type="evidence" value="ECO:0007669"/>
    <property type="project" value="TreeGrafter"/>
</dbReference>
<feature type="region of interest" description="Disordered" evidence="26">
    <location>
        <begin position="1169"/>
        <end position="1225"/>
    </location>
</feature>
<comment type="cofactor">
    <cofactor evidence="1">
        <name>Mg(2+)</name>
        <dbReference type="ChEBI" id="CHEBI:18420"/>
    </cofactor>
</comment>
<dbReference type="Gene3D" id="1.10.510.10">
    <property type="entry name" value="Transferase(Phosphotransferase) domain 1"/>
    <property type="match status" value="1"/>
</dbReference>
<keyword evidence="7" id="KW-1003">Cell membrane</keyword>
<keyword evidence="10" id="KW-0597">Phosphoprotein</keyword>
<evidence type="ECO:0000256" key="3">
    <source>
        <dbReference type="ARBA" id="ARBA00004236"/>
    </source>
</evidence>
<dbReference type="FunFam" id="1.20.5.730:FF:000001">
    <property type="entry name" value="rho-associated protein kinase 2"/>
    <property type="match status" value="1"/>
</dbReference>
<evidence type="ECO:0000313" key="33">
    <source>
        <dbReference type="Proteomes" id="UP000694402"/>
    </source>
</evidence>
<keyword evidence="21" id="KW-0206">Cytoskeleton</keyword>
<feature type="coiled-coil region" evidence="25">
    <location>
        <begin position="589"/>
        <end position="826"/>
    </location>
</feature>